<name>A0ABY4TSV7_9SPHN</name>
<dbReference type="Pfam" id="PF13413">
    <property type="entry name" value="HTH_25"/>
    <property type="match status" value="1"/>
</dbReference>
<keyword evidence="2" id="KW-0472">Membrane</keyword>
<keyword evidence="5" id="KW-1185">Reference proteome</keyword>
<feature type="transmembrane region" description="Helical" evidence="2">
    <location>
        <begin position="116"/>
        <end position="136"/>
    </location>
</feature>
<keyword evidence="2" id="KW-1133">Transmembrane helix</keyword>
<accession>A0ABY4TSV7</accession>
<sequence>MSESETIDTASRVPMRPGERLRDARSAQRLEISDIAQRTRIPQRHLEAIEAGNYASLPSTTYAVGFGKAYARAVGLDEVAIANEIRGEIASDWDRPATAAPVYEVEDNSRVPSRGLVVGGIVVALLVLAGVFLWYGTNLFRGGTPSGTASAPVAEVAMPVPAPGTTSPAAPPQVTITANDEVWVRIYDAADTTLLMKTMAPGERYDVPSDANRPMINVGRPDKLSIMVNGAAVAPLGDGKRAIKDVPVDAQALLARGAPAGAGTTAPATPAPATPAPAAAPTAAPTVASAPTPAATPTPRASPTARATPRARPTPRPTARATEVAVPPPVIGNGIYEP</sequence>
<dbReference type="Pfam" id="PF13464">
    <property type="entry name" value="RodZ_C"/>
    <property type="match status" value="1"/>
</dbReference>
<feature type="domain" description="Cytoskeleton protein RodZ-like C-terminal" evidence="3">
    <location>
        <begin position="175"/>
        <end position="243"/>
    </location>
</feature>
<dbReference type="Proteomes" id="UP001055580">
    <property type="component" value="Chromosome"/>
</dbReference>
<keyword evidence="2" id="KW-0812">Transmembrane</keyword>
<dbReference type="InterPro" id="IPR050400">
    <property type="entry name" value="Bact_Cytoskel_RodZ"/>
</dbReference>
<evidence type="ECO:0000313" key="4">
    <source>
        <dbReference type="EMBL" id="URW75024.1"/>
    </source>
</evidence>
<evidence type="ECO:0000256" key="1">
    <source>
        <dbReference type="SAM" id="MobiDB-lite"/>
    </source>
</evidence>
<dbReference type="Gene3D" id="1.10.260.40">
    <property type="entry name" value="lambda repressor-like DNA-binding domains"/>
    <property type="match status" value="1"/>
</dbReference>
<feature type="region of interest" description="Disordered" evidence="1">
    <location>
        <begin position="1"/>
        <end position="24"/>
    </location>
</feature>
<dbReference type="InterPro" id="IPR010982">
    <property type="entry name" value="Lambda_DNA-bd_dom_sf"/>
</dbReference>
<feature type="compositionally biased region" description="Low complexity" evidence="1">
    <location>
        <begin position="276"/>
        <end position="322"/>
    </location>
</feature>
<dbReference type="SUPFAM" id="SSF47413">
    <property type="entry name" value="lambda repressor-like DNA-binding domains"/>
    <property type="match status" value="1"/>
</dbReference>
<dbReference type="CDD" id="cd00093">
    <property type="entry name" value="HTH_XRE"/>
    <property type="match status" value="1"/>
</dbReference>
<dbReference type="PANTHER" id="PTHR34475:SF1">
    <property type="entry name" value="CYTOSKELETON PROTEIN RODZ"/>
    <property type="match status" value="1"/>
</dbReference>
<dbReference type="InterPro" id="IPR025194">
    <property type="entry name" value="RodZ-like_C"/>
</dbReference>
<gene>
    <name evidence="4" type="ORF">M9980_10685</name>
</gene>
<dbReference type="RefSeq" id="WP_250750507.1">
    <property type="nucleotide sequence ID" value="NZ_CP098401.1"/>
</dbReference>
<evidence type="ECO:0000256" key="2">
    <source>
        <dbReference type="SAM" id="Phobius"/>
    </source>
</evidence>
<protein>
    <submittedName>
        <fullName evidence="4">DUF4115 domain-containing protein</fullName>
    </submittedName>
</protein>
<evidence type="ECO:0000313" key="5">
    <source>
        <dbReference type="Proteomes" id="UP001055580"/>
    </source>
</evidence>
<dbReference type="PANTHER" id="PTHR34475">
    <property type="match status" value="1"/>
</dbReference>
<proteinExistence type="predicted"/>
<dbReference type="EMBL" id="CP098401">
    <property type="protein sequence ID" value="URW75024.1"/>
    <property type="molecule type" value="Genomic_DNA"/>
</dbReference>
<evidence type="ECO:0000259" key="3">
    <source>
        <dbReference type="Pfam" id="PF13464"/>
    </source>
</evidence>
<feature type="region of interest" description="Disordered" evidence="1">
    <location>
        <begin position="260"/>
        <end position="338"/>
    </location>
</feature>
<dbReference type="InterPro" id="IPR001387">
    <property type="entry name" value="Cro/C1-type_HTH"/>
</dbReference>
<organism evidence="4 5">
    <name type="scientific">Sphingomonas donggukensis</name>
    <dbReference type="NCBI Taxonomy" id="2949093"/>
    <lineage>
        <taxon>Bacteria</taxon>
        <taxon>Pseudomonadati</taxon>
        <taxon>Pseudomonadota</taxon>
        <taxon>Alphaproteobacteria</taxon>
        <taxon>Sphingomonadales</taxon>
        <taxon>Sphingomonadaceae</taxon>
        <taxon>Sphingomonas</taxon>
    </lineage>
</organism>
<reference evidence="4" key="1">
    <citation type="submission" date="2022-05" db="EMBL/GenBank/DDBJ databases">
        <title>Sphingomonas sp. strain RMG20 Genome sequencing and assembly.</title>
        <authorList>
            <person name="Kim I."/>
        </authorList>
    </citation>
    <scope>NUCLEOTIDE SEQUENCE</scope>
    <source>
        <strain evidence="4">RMG20</strain>
    </source>
</reference>